<evidence type="ECO:0000259" key="1">
    <source>
        <dbReference type="Pfam" id="PF16107"/>
    </source>
</evidence>
<organism evidence="2 3">
    <name type="scientific">Fictibacillus iocasae</name>
    <dbReference type="NCBI Taxonomy" id="2715437"/>
    <lineage>
        <taxon>Bacteria</taxon>
        <taxon>Bacillati</taxon>
        <taxon>Bacillota</taxon>
        <taxon>Bacilli</taxon>
        <taxon>Bacillales</taxon>
        <taxon>Fictibacillaceae</taxon>
        <taxon>Fictibacillus</taxon>
    </lineage>
</organism>
<dbReference type="InterPro" id="IPR032250">
    <property type="entry name" value="DUF4825"/>
</dbReference>
<dbReference type="EMBL" id="JBHTCP010000013">
    <property type="protein sequence ID" value="MFC7371579.1"/>
    <property type="molecule type" value="Genomic_DNA"/>
</dbReference>
<dbReference type="Pfam" id="PF16107">
    <property type="entry name" value="DUF4825"/>
    <property type="match status" value="1"/>
</dbReference>
<evidence type="ECO:0000313" key="2">
    <source>
        <dbReference type="EMBL" id="MFC7371579.1"/>
    </source>
</evidence>
<gene>
    <name evidence="2" type="ORF">ACFQPF_07815</name>
</gene>
<dbReference type="Proteomes" id="UP001596549">
    <property type="component" value="Unassembled WGS sequence"/>
</dbReference>
<keyword evidence="3" id="KW-1185">Reference proteome</keyword>
<dbReference type="PROSITE" id="PS51257">
    <property type="entry name" value="PROKAR_LIPOPROTEIN"/>
    <property type="match status" value="1"/>
</dbReference>
<comment type="caution">
    <text evidence="2">The sequence shown here is derived from an EMBL/GenBank/DDBJ whole genome shotgun (WGS) entry which is preliminary data.</text>
</comment>
<reference evidence="3" key="1">
    <citation type="journal article" date="2019" name="Int. J. Syst. Evol. Microbiol.">
        <title>The Global Catalogue of Microorganisms (GCM) 10K type strain sequencing project: providing services to taxonomists for standard genome sequencing and annotation.</title>
        <authorList>
            <consortium name="The Broad Institute Genomics Platform"/>
            <consortium name="The Broad Institute Genome Sequencing Center for Infectious Disease"/>
            <person name="Wu L."/>
            <person name="Ma J."/>
        </authorList>
    </citation>
    <scope>NUCLEOTIDE SEQUENCE [LARGE SCALE GENOMIC DNA]</scope>
    <source>
        <strain evidence="3">NBRC 106396</strain>
    </source>
</reference>
<accession>A0ABW2NQK9</accession>
<proteinExistence type="predicted"/>
<name>A0ABW2NQK9_9BACL</name>
<dbReference type="RefSeq" id="WP_379748277.1">
    <property type="nucleotide sequence ID" value="NZ_JBHTCP010000013.1"/>
</dbReference>
<feature type="domain" description="DUF4825" evidence="1">
    <location>
        <begin position="42"/>
        <end position="138"/>
    </location>
</feature>
<protein>
    <submittedName>
        <fullName evidence="2">DUF4825 domain-containing protein</fullName>
    </submittedName>
</protein>
<evidence type="ECO:0000313" key="3">
    <source>
        <dbReference type="Proteomes" id="UP001596549"/>
    </source>
</evidence>
<sequence length="185" mass="21108">MRGIASIFIIAAVLLTGCQESNEKEDISSVQTAKSENLAKFSDTKVGDHSKIISLVSELPGGETYKEIKLGDSSVSVVYGRKDGSNYTEEEFSDYWLNNDTIKKNLLYNSTAILILVPNADEVAIEMEGETPQTFHITREELDGYFNYPLQHYAEHEKLWEEEIVKETVLNQEERQKFFRTFPLK</sequence>